<dbReference type="Proteomes" id="UP000030063">
    <property type="component" value="Unassembled WGS sequence"/>
</dbReference>
<evidence type="ECO:0000313" key="2">
    <source>
        <dbReference type="Proteomes" id="UP000030063"/>
    </source>
</evidence>
<sequence length="101" mass="11476">MRLAPVHDLAPMVKDDEGVTRTTKWPKHIELAGEVDWRAACDEVAEWINADELFELLWVEAQTFLAMPDLLSADGLPAATMNHPRVALRDLPQRLNKWGFI</sequence>
<organism evidence="1 2">
    <name type="scientific">Pseudomonas taeanensis MS-3</name>
    <dbReference type="NCBI Taxonomy" id="1395571"/>
    <lineage>
        <taxon>Bacteria</taxon>
        <taxon>Pseudomonadati</taxon>
        <taxon>Pseudomonadota</taxon>
        <taxon>Gammaproteobacteria</taxon>
        <taxon>Pseudomonadales</taxon>
        <taxon>Pseudomonadaceae</taxon>
        <taxon>Pseudomonas</taxon>
    </lineage>
</organism>
<accession>A0A0A1YP48</accession>
<comment type="caution">
    <text evidence="1">The sequence shown here is derived from an EMBL/GenBank/DDBJ whole genome shotgun (WGS) entry which is preliminary data.</text>
</comment>
<dbReference type="AlphaFoldDB" id="A0A0A1YP48"/>
<dbReference type="eggNOG" id="COG3550">
    <property type="taxonomic scope" value="Bacteria"/>
</dbReference>
<protein>
    <submittedName>
        <fullName evidence="1">Uncharacterized protein</fullName>
    </submittedName>
</protein>
<keyword evidence="2" id="KW-1185">Reference proteome</keyword>
<dbReference type="EMBL" id="AWSQ01000001">
    <property type="protein sequence ID" value="KFX71695.1"/>
    <property type="molecule type" value="Genomic_DNA"/>
</dbReference>
<name>A0A0A1YP48_9PSED</name>
<evidence type="ECO:0000313" key="1">
    <source>
        <dbReference type="EMBL" id="KFX71695.1"/>
    </source>
</evidence>
<reference evidence="1 2" key="1">
    <citation type="journal article" date="2014" name="Genome Announc.">
        <title>Draft Genome Sequence of Petroleum Oil-Degrading Marine Bacterium Pseudomonas taeanensis Strain MS-3, Isolated from a Crude Oil-Contaminated Seashore.</title>
        <authorList>
            <person name="Lee S.Y."/>
            <person name="Kim S.H."/>
            <person name="Lee D.G."/>
            <person name="Shin S."/>
            <person name="Yun S.H."/>
            <person name="Choi C.W."/>
            <person name="Chung Y.H."/>
            <person name="Choi J.S."/>
            <person name="Kahng H.Y."/>
            <person name="Kim S.I."/>
        </authorList>
    </citation>
    <scope>NUCLEOTIDE SEQUENCE [LARGE SCALE GENOMIC DNA]</scope>
    <source>
        <strain evidence="1 2">MS-3</strain>
    </source>
</reference>
<proteinExistence type="predicted"/>
<gene>
    <name evidence="1" type="ORF">TMS3_0107165</name>
</gene>
<dbReference type="STRING" id="1395571.TMS3_0107165"/>